<dbReference type="KEGG" id="dpp:DICPUDRAFT_147928"/>
<feature type="region of interest" description="Disordered" evidence="5">
    <location>
        <begin position="870"/>
        <end position="891"/>
    </location>
</feature>
<keyword evidence="3 4" id="KW-0175">Coiled coil</keyword>
<dbReference type="GO" id="GO:0048280">
    <property type="term" value="P:vesicle fusion with Golgi apparatus"/>
    <property type="evidence" value="ECO:0007669"/>
    <property type="project" value="InterPro"/>
</dbReference>
<sequence>MNKGWFGGLLGKGQGSSGAGNSGGLNVPVEALFQKIQESTELEGKKDAVSQLISINRSCHQLVGSKMSILTTLLSENQNDIELVREIIQILTLIMTTLPKDDNIIEIHNTELFISSKENFVVITDLLKLNDYYVRYYIARFLYILIKNRFEAVQQAILSCPMSMPNIMSLLTDSRDMIRNEALLIILELTKSNQEIQKIVAFEGAFEIILGIIKKEGSSEGGVVVNDGILILNNLLKGNVSNQNFFRETRCIQELSSLLEVQNTDMWILSDNKFTIIMSTLDLILILVERNNTSTPLNQIVISQCGIMNLIIRLGLGKMSSQVIRSKSLYTLGEIIHLSNENISALSGVTMKSEITKQGQTALLRLTTVMLYSKDLIEKSAAFHVFKSYLYNNEEAQMALASTIISDSNGSLLSSPPSSQPQSPQEQQQLKHQQQLEFESLSIGQHLFKALFSWETPIAGKPFDISCFWFASVVLLYMLKDSVHTKDQLLKMPLEVPKSSAAAEKQPLTLFTKLMESLLNTKKHDIDPTIKIGLLKLLSVWLDQSPNSIQEFFKGPQNLAFLVELILSPSTVSTSSTGNPSASLQPHIQGLAALILGICAQYMNDETAEQNRSNLSSIINHRITINIFKDKLDTVRKSDQFTNAEQSEDTFDPSSSSAKTIVLYDFDYTLFFKDIYDKIRHIGTNINKPRPGKRPTNNSANTTTTTTTTQPPSQQQPPQTSSLSPPVNTSSATSSPQTSSPAIPHRHDHSQSQSQTPTQNNSQEYQQAMSELNHYKKANHDLMTQLTQVRLDSQNHSQQQQIQLQQLQQQIQLLQQQQQQQPTMKSDEKEKELLHLLEEKVREVTSLSDAVYKLEDVLCTKDEQIEELSNQLEQSKAQQQNNNNSGGSLDSSDYFELLRLRQDSEQNHSVNSSRIQSLESEVSQLNQKISQLLNENQILQQQKEDALKKIVSSPSSVISDPNSLNLAKVKGELNEMVLKYESLQKEQDELLEAYSKIELENTNLKNQLSKLQQ</sequence>
<evidence type="ECO:0000313" key="7">
    <source>
        <dbReference type="EMBL" id="EGC39295.1"/>
    </source>
</evidence>
<dbReference type="InterPro" id="IPR011989">
    <property type="entry name" value="ARM-like"/>
</dbReference>
<feature type="region of interest" description="Disordered" evidence="5">
    <location>
        <begin position="683"/>
        <end position="765"/>
    </location>
</feature>
<dbReference type="OMA" id="GQETFCN"/>
<evidence type="ECO:0000256" key="4">
    <source>
        <dbReference type="SAM" id="Coils"/>
    </source>
</evidence>
<feature type="region of interest" description="Disordered" evidence="5">
    <location>
        <begin position="410"/>
        <end position="431"/>
    </location>
</feature>
<evidence type="ECO:0000256" key="3">
    <source>
        <dbReference type="ARBA" id="ARBA00023054"/>
    </source>
</evidence>
<evidence type="ECO:0000256" key="5">
    <source>
        <dbReference type="SAM" id="MobiDB-lite"/>
    </source>
</evidence>
<dbReference type="GO" id="GO:0061025">
    <property type="term" value="P:membrane fusion"/>
    <property type="evidence" value="ECO:0000318"/>
    <property type="project" value="GO_Central"/>
</dbReference>
<dbReference type="EMBL" id="GL870960">
    <property type="protein sequence ID" value="EGC39295.1"/>
    <property type="molecule type" value="Genomic_DNA"/>
</dbReference>
<dbReference type="GO" id="GO:0012507">
    <property type="term" value="C:ER to Golgi transport vesicle membrane"/>
    <property type="evidence" value="ECO:0000318"/>
    <property type="project" value="GO_Central"/>
</dbReference>
<dbReference type="Gene3D" id="1.25.10.10">
    <property type="entry name" value="Leucine-rich Repeat Variant"/>
    <property type="match status" value="1"/>
</dbReference>
<dbReference type="FunCoup" id="F0Z9S7">
    <property type="interactions" value="798"/>
</dbReference>
<feature type="domain" description="Vesicle tethering protein Uso1/P115-like head" evidence="6">
    <location>
        <begin position="363"/>
        <end position="680"/>
    </location>
</feature>
<evidence type="ECO:0000259" key="6">
    <source>
        <dbReference type="Pfam" id="PF04869"/>
    </source>
</evidence>
<dbReference type="GO" id="GO:0005783">
    <property type="term" value="C:endoplasmic reticulum"/>
    <property type="evidence" value="ECO:0000318"/>
    <property type="project" value="GO_Central"/>
</dbReference>
<dbReference type="InterPro" id="IPR006953">
    <property type="entry name" value="Vesicle_Uso1_P115_head"/>
</dbReference>
<dbReference type="InterPro" id="IPR016024">
    <property type="entry name" value="ARM-type_fold"/>
</dbReference>
<dbReference type="SUPFAM" id="SSF48371">
    <property type="entry name" value="ARM repeat"/>
    <property type="match status" value="1"/>
</dbReference>
<dbReference type="PANTHER" id="PTHR10013:SF0">
    <property type="entry name" value="GENERAL VESICULAR TRANSPORT FACTOR P115"/>
    <property type="match status" value="1"/>
</dbReference>
<dbReference type="PANTHER" id="PTHR10013">
    <property type="entry name" value="GENERAL VESICULAR TRANSPORT FACTOR P115"/>
    <property type="match status" value="1"/>
</dbReference>
<dbReference type="VEuPathDB" id="AmoebaDB:DICPUDRAFT_147928"/>
<name>F0Z9S7_DICPU</name>
<dbReference type="GeneID" id="10510103"/>
<feature type="compositionally biased region" description="Low complexity" evidence="5">
    <location>
        <begin position="695"/>
        <end position="742"/>
    </location>
</feature>
<dbReference type="Proteomes" id="UP000001064">
    <property type="component" value="Unassembled WGS sequence"/>
</dbReference>
<organism evidence="7 8">
    <name type="scientific">Dictyostelium purpureum</name>
    <name type="common">Slime mold</name>
    <dbReference type="NCBI Taxonomy" id="5786"/>
    <lineage>
        <taxon>Eukaryota</taxon>
        <taxon>Amoebozoa</taxon>
        <taxon>Evosea</taxon>
        <taxon>Eumycetozoa</taxon>
        <taxon>Dictyostelia</taxon>
        <taxon>Dictyosteliales</taxon>
        <taxon>Dictyosteliaceae</taxon>
        <taxon>Dictyostelium</taxon>
    </lineage>
</organism>
<evidence type="ECO:0000313" key="8">
    <source>
        <dbReference type="Proteomes" id="UP000001064"/>
    </source>
</evidence>
<evidence type="ECO:0000256" key="1">
    <source>
        <dbReference type="ARBA" id="ARBA00004555"/>
    </source>
</evidence>
<dbReference type="GO" id="GO:0005795">
    <property type="term" value="C:Golgi stack"/>
    <property type="evidence" value="ECO:0000318"/>
    <property type="project" value="GO_Central"/>
</dbReference>
<dbReference type="STRING" id="5786.F0Z9S7"/>
<reference evidence="8" key="1">
    <citation type="journal article" date="2011" name="Genome Biol.">
        <title>Comparative genomics of the social amoebae Dictyostelium discoideum and Dictyostelium purpureum.</title>
        <authorList>
            <consortium name="US DOE Joint Genome Institute (JGI-PGF)"/>
            <person name="Sucgang R."/>
            <person name="Kuo A."/>
            <person name="Tian X."/>
            <person name="Salerno W."/>
            <person name="Parikh A."/>
            <person name="Feasley C.L."/>
            <person name="Dalin E."/>
            <person name="Tu H."/>
            <person name="Huang E."/>
            <person name="Barry K."/>
            <person name="Lindquist E."/>
            <person name="Shapiro H."/>
            <person name="Bruce D."/>
            <person name="Schmutz J."/>
            <person name="Salamov A."/>
            <person name="Fey P."/>
            <person name="Gaudet P."/>
            <person name="Anjard C."/>
            <person name="Babu M.M."/>
            <person name="Basu S."/>
            <person name="Bushmanova Y."/>
            <person name="van der Wel H."/>
            <person name="Katoh-Kurasawa M."/>
            <person name="Dinh C."/>
            <person name="Coutinho P.M."/>
            <person name="Saito T."/>
            <person name="Elias M."/>
            <person name="Schaap P."/>
            <person name="Kay R.R."/>
            <person name="Henrissat B."/>
            <person name="Eichinger L."/>
            <person name="Rivero F."/>
            <person name="Putnam N.H."/>
            <person name="West C.M."/>
            <person name="Loomis W.F."/>
            <person name="Chisholm R.L."/>
            <person name="Shaulsky G."/>
            <person name="Strassmann J.E."/>
            <person name="Queller D.C."/>
            <person name="Kuspa A."/>
            <person name="Grigoriev I.V."/>
        </authorList>
    </citation>
    <scope>NUCLEOTIDE SEQUENCE [LARGE SCALE GENOMIC DNA]</scope>
    <source>
        <strain evidence="8">QSDP1</strain>
    </source>
</reference>
<dbReference type="GO" id="GO:0048211">
    <property type="term" value="P:Golgi vesicle docking"/>
    <property type="evidence" value="ECO:0000318"/>
    <property type="project" value="GO_Central"/>
</dbReference>
<keyword evidence="2" id="KW-0333">Golgi apparatus</keyword>
<proteinExistence type="predicted"/>
<dbReference type="AlphaFoldDB" id="F0Z9S7"/>
<feature type="compositionally biased region" description="Low complexity" evidence="5">
    <location>
        <begin position="411"/>
        <end position="431"/>
    </location>
</feature>
<dbReference type="RefSeq" id="XP_003284199.1">
    <property type="nucleotide sequence ID" value="XM_003284151.1"/>
</dbReference>
<keyword evidence="8" id="KW-1185">Reference proteome</keyword>
<dbReference type="GO" id="GO:0006886">
    <property type="term" value="P:intracellular protein transport"/>
    <property type="evidence" value="ECO:0000318"/>
    <property type="project" value="GO_Central"/>
</dbReference>
<comment type="subcellular location">
    <subcellularLocation>
        <location evidence="1">Golgi apparatus</location>
    </subcellularLocation>
</comment>
<feature type="compositionally biased region" description="Low complexity" evidence="5">
    <location>
        <begin position="751"/>
        <end position="763"/>
    </location>
</feature>
<dbReference type="FunFam" id="1.25.10.10:FF:001603">
    <property type="entry name" value="Uncharacterized protein"/>
    <property type="match status" value="1"/>
</dbReference>
<evidence type="ECO:0000256" key="2">
    <source>
        <dbReference type="ARBA" id="ARBA00023034"/>
    </source>
</evidence>
<dbReference type="Pfam" id="PF04869">
    <property type="entry name" value="Uso1_p115_head"/>
    <property type="match status" value="1"/>
</dbReference>
<gene>
    <name evidence="7" type="ORF">DICPUDRAFT_147928</name>
</gene>
<accession>F0Z9S7</accession>
<dbReference type="InterPro" id="IPR024095">
    <property type="entry name" value="Vesicle_P115"/>
</dbReference>
<dbReference type="GO" id="GO:0000139">
    <property type="term" value="C:Golgi membrane"/>
    <property type="evidence" value="ECO:0007669"/>
    <property type="project" value="InterPro"/>
</dbReference>
<protein>
    <recommendedName>
        <fullName evidence="6">Vesicle tethering protein Uso1/P115-like head domain-containing protein</fullName>
    </recommendedName>
</protein>
<feature type="coiled-coil region" evidence="4">
    <location>
        <begin position="915"/>
        <end position="1007"/>
    </location>
</feature>
<dbReference type="eggNOG" id="KOG0946">
    <property type="taxonomic scope" value="Eukaryota"/>
</dbReference>
<dbReference type="OrthoDB" id="198977at2759"/>
<dbReference type="InParanoid" id="F0Z9S7"/>
<dbReference type="GO" id="GO:0006888">
    <property type="term" value="P:endoplasmic reticulum to Golgi vesicle-mediated transport"/>
    <property type="evidence" value="ECO:0000318"/>
    <property type="project" value="GO_Central"/>
</dbReference>